<keyword evidence="2" id="KW-0560">Oxidoreductase</keyword>
<protein>
    <submittedName>
        <fullName evidence="3">SDR family NAD(P)-dependent oxidoreductase</fullName>
    </submittedName>
</protein>
<comment type="similarity">
    <text evidence="1">Belongs to the short-chain dehydrogenases/reductases (SDR) family.</text>
</comment>
<dbReference type="PANTHER" id="PTHR44196">
    <property type="entry name" value="DEHYDROGENASE/REDUCTASE SDR FAMILY MEMBER 7B"/>
    <property type="match status" value="1"/>
</dbReference>
<dbReference type="InterPro" id="IPR002347">
    <property type="entry name" value="SDR_fam"/>
</dbReference>
<dbReference type="PANTHER" id="PTHR44196:SF1">
    <property type="entry name" value="DEHYDROGENASE_REDUCTASE SDR FAMILY MEMBER 7B"/>
    <property type="match status" value="1"/>
</dbReference>
<dbReference type="PRINTS" id="PR00081">
    <property type="entry name" value="GDHRDH"/>
</dbReference>
<evidence type="ECO:0000256" key="2">
    <source>
        <dbReference type="ARBA" id="ARBA00023002"/>
    </source>
</evidence>
<organism evidence="3 4">
    <name type="scientific">Lysobacter soyae</name>
    <dbReference type="NCBI Taxonomy" id="2764185"/>
    <lineage>
        <taxon>Bacteria</taxon>
        <taxon>Pseudomonadati</taxon>
        <taxon>Pseudomonadota</taxon>
        <taxon>Gammaproteobacteria</taxon>
        <taxon>Lysobacterales</taxon>
        <taxon>Lysobacteraceae</taxon>
        <taxon>Lysobacter</taxon>
    </lineage>
</organism>
<dbReference type="Pfam" id="PF00106">
    <property type="entry name" value="adh_short"/>
    <property type="match status" value="1"/>
</dbReference>
<reference evidence="3 4" key="1">
    <citation type="submission" date="2021-08" db="EMBL/GenBank/DDBJ databases">
        <title>Lysobacter sp. strain CJ11 Genome sequencing and assembly.</title>
        <authorList>
            <person name="Kim I."/>
        </authorList>
    </citation>
    <scope>NUCLEOTIDE SEQUENCE [LARGE SCALE GENOMIC DNA]</scope>
    <source>
        <strain evidence="3 4">CJ11</strain>
    </source>
</reference>
<sequence length="240" mass="26200">MTHVLVVGGTSGMGLGLARCYAASGAKVTVIGRDAGRLPEVAQREGIRAMQADVTEAAMIQTRVREAGQDGLDLLIYSAGFYATEAEVRADPKKGERIDQTNVDGVGHVVEAALPLMRHGGRIALIASIAGLLRPDPWTTRYATSKRRAMSRFASYREKAAAHNVGLTLLVPGYVDTQELRRLNGGQRPDKPFLQQEAHAVAVMKKALDRQQARCVFPWQLHALVRLYNLLPAPLRALRQ</sequence>
<dbReference type="EMBL" id="CP080544">
    <property type="protein sequence ID" value="QYR53590.1"/>
    <property type="molecule type" value="Genomic_DNA"/>
</dbReference>
<evidence type="ECO:0000256" key="1">
    <source>
        <dbReference type="ARBA" id="ARBA00006484"/>
    </source>
</evidence>
<dbReference type="RefSeq" id="WP_220380398.1">
    <property type="nucleotide sequence ID" value="NZ_CP080544.1"/>
</dbReference>
<proteinExistence type="inferred from homology"/>
<dbReference type="Proteomes" id="UP000824755">
    <property type="component" value="Chromosome"/>
</dbReference>
<dbReference type="SUPFAM" id="SSF51735">
    <property type="entry name" value="NAD(P)-binding Rossmann-fold domains"/>
    <property type="match status" value="1"/>
</dbReference>
<dbReference type="InterPro" id="IPR036291">
    <property type="entry name" value="NAD(P)-bd_dom_sf"/>
</dbReference>
<evidence type="ECO:0000313" key="4">
    <source>
        <dbReference type="Proteomes" id="UP000824755"/>
    </source>
</evidence>
<evidence type="ECO:0000313" key="3">
    <source>
        <dbReference type="EMBL" id="QYR53590.1"/>
    </source>
</evidence>
<gene>
    <name evidence="3" type="ORF">H8L67_03585</name>
</gene>
<name>A0ABX8WRY8_9GAMM</name>
<dbReference type="Gene3D" id="3.40.50.720">
    <property type="entry name" value="NAD(P)-binding Rossmann-like Domain"/>
    <property type="match status" value="1"/>
</dbReference>
<accession>A0ABX8WRY8</accession>
<keyword evidence="4" id="KW-1185">Reference proteome</keyword>